<evidence type="ECO:0000256" key="1">
    <source>
        <dbReference type="SAM" id="MobiDB-lite"/>
    </source>
</evidence>
<reference evidence="3" key="1">
    <citation type="submission" date="2015-01" db="EMBL/GenBank/DDBJ databases">
        <authorList>
            <person name="Aksoy S."/>
            <person name="Warren W."/>
            <person name="Wilson R.K."/>
        </authorList>
    </citation>
    <scope>NUCLEOTIDE SEQUENCE [LARGE SCALE GENOMIC DNA]</scope>
    <source>
        <strain evidence="3">IAEA</strain>
    </source>
</reference>
<reference evidence="2" key="2">
    <citation type="submission" date="2020-05" db="UniProtKB">
        <authorList>
            <consortium name="EnsemblMetazoa"/>
        </authorList>
    </citation>
    <scope>IDENTIFICATION</scope>
    <source>
        <strain evidence="2">IAEA</strain>
    </source>
</reference>
<sequence length="130" mass="15382">MLPVENRRYSWAITISINAQNYRHTQWIVEGEDPEEMEYLSKKIKYELKGQRKERRKCSESKKSSKLMEYERFEVISAEKFQSGQKKSKSKLNEKSPSKVKKLKRYDKSFQLCSSTNDNKTTSVKVKSSK</sequence>
<dbReference type="EMBL" id="JXJN01024334">
    <property type="status" value="NOT_ANNOTATED_CDS"/>
    <property type="molecule type" value="Genomic_DNA"/>
</dbReference>
<evidence type="ECO:0000313" key="3">
    <source>
        <dbReference type="Proteomes" id="UP000092460"/>
    </source>
</evidence>
<dbReference type="STRING" id="67801.A0A1B0C245"/>
<dbReference type="AlphaFoldDB" id="A0A1B0C245"/>
<organism evidence="2 3">
    <name type="scientific">Glossina palpalis gambiensis</name>
    <dbReference type="NCBI Taxonomy" id="67801"/>
    <lineage>
        <taxon>Eukaryota</taxon>
        <taxon>Metazoa</taxon>
        <taxon>Ecdysozoa</taxon>
        <taxon>Arthropoda</taxon>
        <taxon>Hexapoda</taxon>
        <taxon>Insecta</taxon>
        <taxon>Pterygota</taxon>
        <taxon>Neoptera</taxon>
        <taxon>Endopterygota</taxon>
        <taxon>Diptera</taxon>
        <taxon>Brachycera</taxon>
        <taxon>Muscomorpha</taxon>
        <taxon>Hippoboscoidea</taxon>
        <taxon>Glossinidae</taxon>
        <taxon>Glossina</taxon>
    </lineage>
</organism>
<dbReference type="Proteomes" id="UP000092460">
    <property type="component" value="Unassembled WGS sequence"/>
</dbReference>
<keyword evidence="3" id="KW-1185">Reference proteome</keyword>
<proteinExistence type="predicted"/>
<evidence type="ECO:0000313" key="2">
    <source>
        <dbReference type="EnsemblMetazoa" id="GPPI047065-PA"/>
    </source>
</evidence>
<feature type="region of interest" description="Disordered" evidence="1">
    <location>
        <begin position="81"/>
        <end position="103"/>
    </location>
</feature>
<dbReference type="EnsemblMetazoa" id="GPPI047065-RA">
    <property type="protein sequence ID" value="GPPI047065-PA"/>
    <property type="gene ID" value="GPPI047065"/>
</dbReference>
<protein>
    <submittedName>
        <fullName evidence="2">Uncharacterized protein</fullName>
    </submittedName>
</protein>
<dbReference type="VEuPathDB" id="VectorBase:GPPI047065"/>
<accession>A0A1B0C245</accession>
<name>A0A1B0C245_9MUSC</name>